<dbReference type="InterPro" id="IPR013087">
    <property type="entry name" value="Znf_C2H2_type"/>
</dbReference>
<keyword evidence="5" id="KW-0862">Zinc</keyword>
<dbReference type="SMR" id="B4IRX2"/>
<evidence type="ECO:0000256" key="7">
    <source>
        <dbReference type="ARBA" id="ARBA00023242"/>
    </source>
</evidence>
<evidence type="ECO:0000256" key="9">
    <source>
        <dbReference type="PROSITE-ProRule" id="PRU00042"/>
    </source>
</evidence>
<evidence type="ECO:0000256" key="6">
    <source>
        <dbReference type="ARBA" id="ARBA00023125"/>
    </source>
</evidence>
<dbReference type="Proteomes" id="UP000008744">
    <property type="component" value="Unassembled WGS sequence"/>
</dbReference>
<dbReference type="FunFam" id="3.30.160.60:FF:000043">
    <property type="entry name" value="Scratch family zinc finger 2"/>
    <property type="match status" value="1"/>
</dbReference>
<dbReference type="GO" id="GO:0000981">
    <property type="term" value="F:DNA-binding transcription factor activity, RNA polymerase II-specific"/>
    <property type="evidence" value="ECO:0007669"/>
    <property type="project" value="TreeGrafter"/>
</dbReference>
<evidence type="ECO:0000313" key="13">
    <source>
        <dbReference type="Proteomes" id="UP000008744"/>
    </source>
</evidence>
<keyword evidence="7" id="KW-0539">Nucleus</keyword>
<comment type="similarity">
    <text evidence="8">Belongs to the snail C2H2-type zinc-finger protein family.</text>
</comment>
<gene>
    <name evidence="12" type="primary">Dper\GL13205</name>
    <name evidence="12" type="ORF">Dper_GL13205</name>
</gene>
<evidence type="ECO:0000256" key="5">
    <source>
        <dbReference type="ARBA" id="ARBA00022833"/>
    </source>
</evidence>
<dbReference type="PANTHER" id="PTHR24388:SF38">
    <property type="entry name" value="PROTEIN SNAIL"/>
    <property type="match status" value="1"/>
</dbReference>
<protein>
    <submittedName>
        <fullName evidence="12">GL13205</fullName>
    </submittedName>
</protein>
<evidence type="ECO:0000313" key="12">
    <source>
        <dbReference type="EMBL" id="EDW39498.1"/>
    </source>
</evidence>
<dbReference type="InterPro" id="IPR036236">
    <property type="entry name" value="Znf_C2H2_sf"/>
</dbReference>
<reference evidence="12 13" key="1">
    <citation type="journal article" date="2007" name="Nature">
        <title>Evolution of genes and genomes on the Drosophila phylogeny.</title>
        <authorList>
            <consortium name="Drosophila 12 Genomes Consortium"/>
            <person name="Clark A.G."/>
            <person name="Eisen M.B."/>
            <person name="Smith D.R."/>
            <person name="Bergman C.M."/>
            <person name="Oliver B."/>
            <person name="Markow T.A."/>
            <person name="Kaufman T.C."/>
            <person name="Kellis M."/>
            <person name="Gelbart W."/>
            <person name="Iyer V.N."/>
            <person name="Pollard D.A."/>
            <person name="Sackton T.B."/>
            <person name="Larracuente A.M."/>
            <person name="Singh N.D."/>
            <person name="Abad J.P."/>
            <person name="Abt D.N."/>
            <person name="Adryan B."/>
            <person name="Aguade M."/>
            <person name="Akashi H."/>
            <person name="Anderson W.W."/>
            <person name="Aquadro C.F."/>
            <person name="Ardell D.H."/>
            <person name="Arguello R."/>
            <person name="Artieri C.G."/>
            <person name="Barbash D.A."/>
            <person name="Barker D."/>
            <person name="Barsanti P."/>
            <person name="Batterham P."/>
            <person name="Batzoglou S."/>
            <person name="Begun D."/>
            <person name="Bhutkar A."/>
            <person name="Blanco E."/>
            <person name="Bosak S.A."/>
            <person name="Bradley R.K."/>
            <person name="Brand A.D."/>
            <person name="Brent M.R."/>
            <person name="Brooks A.N."/>
            <person name="Brown R.H."/>
            <person name="Butlin R.K."/>
            <person name="Caggese C."/>
            <person name="Calvi B.R."/>
            <person name="Bernardo de Carvalho A."/>
            <person name="Caspi A."/>
            <person name="Castrezana S."/>
            <person name="Celniker S.E."/>
            <person name="Chang J.L."/>
            <person name="Chapple C."/>
            <person name="Chatterji S."/>
            <person name="Chinwalla A."/>
            <person name="Civetta A."/>
            <person name="Clifton S.W."/>
            <person name="Comeron J.M."/>
            <person name="Costello J.C."/>
            <person name="Coyne J.A."/>
            <person name="Daub J."/>
            <person name="David R.G."/>
            <person name="Delcher A.L."/>
            <person name="Delehaunty K."/>
            <person name="Do C.B."/>
            <person name="Ebling H."/>
            <person name="Edwards K."/>
            <person name="Eickbush T."/>
            <person name="Evans J.D."/>
            <person name="Filipski A."/>
            <person name="Findeiss S."/>
            <person name="Freyhult E."/>
            <person name="Fulton L."/>
            <person name="Fulton R."/>
            <person name="Garcia A.C."/>
            <person name="Gardiner A."/>
            <person name="Garfield D.A."/>
            <person name="Garvin B.E."/>
            <person name="Gibson G."/>
            <person name="Gilbert D."/>
            <person name="Gnerre S."/>
            <person name="Godfrey J."/>
            <person name="Good R."/>
            <person name="Gotea V."/>
            <person name="Gravely B."/>
            <person name="Greenberg A.J."/>
            <person name="Griffiths-Jones S."/>
            <person name="Gross S."/>
            <person name="Guigo R."/>
            <person name="Gustafson E.A."/>
            <person name="Haerty W."/>
            <person name="Hahn M.W."/>
            <person name="Halligan D.L."/>
            <person name="Halpern A.L."/>
            <person name="Halter G.M."/>
            <person name="Han M.V."/>
            <person name="Heger A."/>
            <person name="Hillier L."/>
            <person name="Hinrichs A.S."/>
            <person name="Holmes I."/>
            <person name="Hoskins R.A."/>
            <person name="Hubisz M.J."/>
            <person name="Hultmark D."/>
            <person name="Huntley M.A."/>
            <person name="Jaffe D.B."/>
            <person name="Jagadeeshan S."/>
            <person name="Jeck W.R."/>
            <person name="Johnson J."/>
            <person name="Jones C.D."/>
            <person name="Jordan W.C."/>
            <person name="Karpen G.H."/>
            <person name="Kataoka E."/>
            <person name="Keightley P.D."/>
            <person name="Kheradpour P."/>
            <person name="Kirkness E.F."/>
            <person name="Koerich L.B."/>
            <person name="Kristiansen K."/>
            <person name="Kudrna D."/>
            <person name="Kulathinal R.J."/>
            <person name="Kumar S."/>
            <person name="Kwok R."/>
            <person name="Lander E."/>
            <person name="Langley C.H."/>
            <person name="Lapoint R."/>
            <person name="Lazzaro B.P."/>
            <person name="Lee S.J."/>
            <person name="Levesque L."/>
            <person name="Li R."/>
            <person name="Lin C.F."/>
            <person name="Lin M.F."/>
            <person name="Lindblad-Toh K."/>
            <person name="Llopart A."/>
            <person name="Long M."/>
            <person name="Low L."/>
            <person name="Lozovsky E."/>
            <person name="Lu J."/>
            <person name="Luo M."/>
            <person name="Machado C.A."/>
            <person name="Makalowski W."/>
            <person name="Marzo M."/>
            <person name="Matsuda M."/>
            <person name="Matzkin L."/>
            <person name="McAllister B."/>
            <person name="McBride C.S."/>
            <person name="McKernan B."/>
            <person name="McKernan K."/>
            <person name="Mendez-Lago M."/>
            <person name="Minx P."/>
            <person name="Mollenhauer M.U."/>
            <person name="Montooth K."/>
            <person name="Mount S.M."/>
            <person name="Mu X."/>
            <person name="Myers E."/>
            <person name="Negre B."/>
            <person name="Newfeld S."/>
            <person name="Nielsen R."/>
            <person name="Noor M.A."/>
            <person name="O'Grady P."/>
            <person name="Pachter L."/>
            <person name="Papaceit M."/>
            <person name="Parisi M.J."/>
            <person name="Parisi M."/>
            <person name="Parts L."/>
            <person name="Pedersen J.S."/>
            <person name="Pesole G."/>
            <person name="Phillippy A.M."/>
            <person name="Ponting C.P."/>
            <person name="Pop M."/>
            <person name="Porcelli D."/>
            <person name="Powell J.R."/>
            <person name="Prohaska S."/>
            <person name="Pruitt K."/>
            <person name="Puig M."/>
            <person name="Quesneville H."/>
            <person name="Ram K.R."/>
            <person name="Rand D."/>
            <person name="Rasmussen M.D."/>
            <person name="Reed L.K."/>
            <person name="Reenan R."/>
            <person name="Reily A."/>
            <person name="Remington K.A."/>
            <person name="Rieger T.T."/>
            <person name="Ritchie M.G."/>
            <person name="Robin C."/>
            <person name="Rogers Y.H."/>
            <person name="Rohde C."/>
            <person name="Rozas J."/>
            <person name="Rubenfield M.J."/>
            <person name="Ruiz A."/>
            <person name="Russo S."/>
            <person name="Salzberg S.L."/>
            <person name="Sanchez-Gracia A."/>
            <person name="Saranga D.J."/>
            <person name="Sato H."/>
            <person name="Schaeffer S.W."/>
            <person name="Schatz M.C."/>
            <person name="Schlenke T."/>
            <person name="Schwartz R."/>
            <person name="Segarra C."/>
            <person name="Singh R.S."/>
            <person name="Sirot L."/>
            <person name="Sirota M."/>
            <person name="Sisneros N.B."/>
            <person name="Smith C.D."/>
            <person name="Smith T.F."/>
            <person name="Spieth J."/>
            <person name="Stage D.E."/>
            <person name="Stark A."/>
            <person name="Stephan W."/>
            <person name="Strausberg R.L."/>
            <person name="Strempel S."/>
            <person name="Sturgill D."/>
            <person name="Sutton G."/>
            <person name="Sutton G.G."/>
            <person name="Tao W."/>
            <person name="Teichmann S."/>
            <person name="Tobari Y.N."/>
            <person name="Tomimura Y."/>
            <person name="Tsolas J.M."/>
            <person name="Valente V.L."/>
            <person name="Venter E."/>
            <person name="Venter J.C."/>
            <person name="Vicario S."/>
            <person name="Vieira F.G."/>
            <person name="Vilella A.J."/>
            <person name="Villasante A."/>
            <person name="Walenz B."/>
            <person name="Wang J."/>
            <person name="Wasserman M."/>
            <person name="Watts T."/>
            <person name="Wilson D."/>
            <person name="Wilson R.K."/>
            <person name="Wing R.A."/>
            <person name="Wolfner M.F."/>
            <person name="Wong A."/>
            <person name="Wong G.K."/>
            <person name="Wu C.I."/>
            <person name="Wu G."/>
            <person name="Yamamoto D."/>
            <person name="Yang H.P."/>
            <person name="Yang S.P."/>
            <person name="Yorke J.A."/>
            <person name="Yoshida K."/>
            <person name="Zdobnov E."/>
            <person name="Zhang P."/>
            <person name="Zhang Y."/>
            <person name="Zimin A.V."/>
            <person name="Baldwin J."/>
            <person name="Abdouelleil A."/>
            <person name="Abdulkadir J."/>
            <person name="Abebe A."/>
            <person name="Abera B."/>
            <person name="Abreu J."/>
            <person name="Acer S.C."/>
            <person name="Aftuck L."/>
            <person name="Alexander A."/>
            <person name="An P."/>
            <person name="Anderson E."/>
            <person name="Anderson S."/>
            <person name="Arachi H."/>
            <person name="Azer M."/>
            <person name="Bachantsang P."/>
            <person name="Barry A."/>
            <person name="Bayul T."/>
            <person name="Berlin A."/>
            <person name="Bessette D."/>
            <person name="Bloom T."/>
            <person name="Blye J."/>
            <person name="Boguslavskiy L."/>
            <person name="Bonnet C."/>
            <person name="Boukhgalter B."/>
            <person name="Bourzgui I."/>
            <person name="Brown A."/>
            <person name="Cahill P."/>
            <person name="Channer S."/>
            <person name="Cheshatsang Y."/>
            <person name="Chuda L."/>
            <person name="Citroen M."/>
            <person name="Collymore A."/>
            <person name="Cooke P."/>
            <person name="Costello M."/>
            <person name="D'Aco K."/>
            <person name="Daza R."/>
            <person name="De Haan G."/>
            <person name="DeGray S."/>
            <person name="DeMaso C."/>
            <person name="Dhargay N."/>
            <person name="Dooley K."/>
            <person name="Dooley E."/>
            <person name="Doricent M."/>
            <person name="Dorje P."/>
            <person name="Dorjee K."/>
            <person name="Dupes A."/>
            <person name="Elong R."/>
            <person name="Falk J."/>
            <person name="Farina A."/>
            <person name="Faro S."/>
            <person name="Ferguson D."/>
            <person name="Fisher S."/>
            <person name="Foley C.D."/>
            <person name="Franke A."/>
            <person name="Friedrich D."/>
            <person name="Gadbois L."/>
            <person name="Gearin G."/>
            <person name="Gearin C.R."/>
            <person name="Giannoukos G."/>
            <person name="Goode T."/>
            <person name="Graham J."/>
            <person name="Grandbois E."/>
            <person name="Grewal S."/>
            <person name="Gyaltsen K."/>
            <person name="Hafez N."/>
            <person name="Hagos B."/>
            <person name="Hall J."/>
            <person name="Henson C."/>
            <person name="Hollinger A."/>
            <person name="Honan T."/>
            <person name="Huard M.D."/>
            <person name="Hughes L."/>
            <person name="Hurhula B."/>
            <person name="Husby M.E."/>
            <person name="Kamat A."/>
            <person name="Kanga B."/>
            <person name="Kashin S."/>
            <person name="Khazanovich D."/>
            <person name="Kisner P."/>
            <person name="Lance K."/>
            <person name="Lara M."/>
            <person name="Lee W."/>
            <person name="Lennon N."/>
            <person name="Letendre F."/>
            <person name="LeVine R."/>
            <person name="Lipovsky A."/>
            <person name="Liu X."/>
            <person name="Liu J."/>
            <person name="Liu S."/>
            <person name="Lokyitsang T."/>
            <person name="Lokyitsang Y."/>
            <person name="Lubonja R."/>
            <person name="Lui A."/>
            <person name="MacDonald P."/>
            <person name="Magnisalis V."/>
            <person name="Maru K."/>
            <person name="Matthews C."/>
            <person name="McCusker W."/>
            <person name="McDonough S."/>
            <person name="Mehta T."/>
            <person name="Meldrim J."/>
            <person name="Meneus L."/>
            <person name="Mihai O."/>
            <person name="Mihalev A."/>
            <person name="Mihova T."/>
            <person name="Mittelman R."/>
            <person name="Mlenga V."/>
            <person name="Montmayeur A."/>
            <person name="Mulrain L."/>
            <person name="Navidi A."/>
            <person name="Naylor J."/>
            <person name="Negash T."/>
            <person name="Nguyen T."/>
            <person name="Nguyen N."/>
            <person name="Nicol R."/>
            <person name="Norbu C."/>
            <person name="Norbu N."/>
            <person name="Novod N."/>
            <person name="O'Neill B."/>
            <person name="Osman S."/>
            <person name="Markiewicz E."/>
            <person name="Oyono O.L."/>
            <person name="Patti C."/>
            <person name="Phunkhang P."/>
            <person name="Pierre F."/>
            <person name="Priest M."/>
            <person name="Raghuraman S."/>
            <person name="Rege F."/>
            <person name="Reyes R."/>
            <person name="Rise C."/>
            <person name="Rogov P."/>
            <person name="Ross K."/>
            <person name="Ryan E."/>
            <person name="Settipalli S."/>
            <person name="Shea T."/>
            <person name="Sherpa N."/>
            <person name="Shi L."/>
            <person name="Shih D."/>
            <person name="Sparrow T."/>
            <person name="Spaulding J."/>
            <person name="Stalker J."/>
            <person name="Stange-Thomann N."/>
            <person name="Stavropoulos S."/>
            <person name="Stone C."/>
            <person name="Strader C."/>
            <person name="Tesfaye S."/>
            <person name="Thomson T."/>
            <person name="Thoulutsang Y."/>
            <person name="Thoulutsang D."/>
            <person name="Topham K."/>
            <person name="Topping I."/>
            <person name="Tsamla T."/>
            <person name="Vassiliev H."/>
            <person name="Vo A."/>
            <person name="Wangchuk T."/>
            <person name="Wangdi T."/>
            <person name="Weiand M."/>
            <person name="Wilkinson J."/>
            <person name="Wilson A."/>
            <person name="Yadav S."/>
            <person name="Young G."/>
            <person name="Yu Q."/>
            <person name="Zembek L."/>
            <person name="Zhong D."/>
            <person name="Zimmer A."/>
            <person name="Zwirko Z."/>
            <person name="Jaffe D.B."/>
            <person name="Alvarez P."/>
            <person name="Brockman W."/>
            <person name="Butler J."/>
            <person name="Chin C."/>
            <person name="Gnerre S."/>
            <person name="Grabherr M."/>
            <person name="Kleber M."/>
            <person name="Mauceli E."/>
            <person name="MacCallum I."/>
        </authorList>
    </citation>
    <scope>NUCLEOTIDE SEQUENCE [LARGE SCALE GENOMIC DNA]</scope>
    <source>
        <strain evidence="13">MSH-3 / Tucson 14011-0111.49</strain>
    </source>
</reference>
<feature type="compositionally biased region" description="Low complexity" evidence="10">
    <location>
        <begin position="30"/>
        <end position="46"/>
    </location>
</feature>
<feature type="domain" description="C2H2-type" evidence="11">
    <location>
        <begin position="94"/>
        <end position="121"/>
    </location>
</feature>
<dbReference type="InterPro" id="IPR050527">
    <property type="entry name" value="Snail/Krueppel_Znf"/>
</dbReference>
<dbReference type="eggNOG" id="KOG2462">
    <property type="taxonomic scope" value="Eukaryota"/>
</dbReference>
<feature type="domain" description="C2H2-type" evidence="11">
    <location>
        <begin position="125"/>
        <end position="152"/>
    </location>
</feature>
<dbReference type="Gene3D" id="3.30.160.60">
    <property type="entry name" value="Classic Zinc Finger"/>
    <property type="match status" value="2"/>
</dbReference>
<dbReference type="HOGENOM" id="CLU_1476653_0_0_1"/>
<dbReference type="GO" id="GO:0000978">
    <property type="term" value="F:RNA polymerase II cis-regulatory region sequence-specific DNA binding"/>
    <property type="evidence" value="ECO:0007669"/>
    <property type="project" value="TreeGrafter"/>
</dbReference>
<proteinExistence type="inferred from homology"/>
<dbReference type="GO" id="GO:0008270">
    <property type="term" value="F:zinc ion binding"/>
    <property type="evidence" value="ECO:0007669"/>
    <property type="project" value="UniProtKB-KW"/>
</dbReference>
<evidence type="ECO:0000256" key="4">
    <source>
        <dbReference type="ARBA" id="ARBA00022771"/>
    </source>
</evidence>
<dbReference type="PANTHER" id="PTHR24388">
    <property type="entry name" value="ZINC FINGER PROTEIN"/>
    <property type="match status" value="1"/>
</dbReference>
<dbReference type="GO" id="GO:0045466">
    <property type="term" value="P:R7 cell differentiation"/>
    <property type="evidence" value="ECO:0007669"/>
    <property type="project" value="EnsemblMetazoa"/>
</dbReference>
<dbReference type="PhylomeDB" id="B4IRX2"/>
<dbReference type="PROSITE" id="PS50157">
    <property type="entry name" value="ZINC_FINGER_C2H2_2"/>
    <property type="match status" value="3"/>
</dbReference>
<accession>B4IRX2</accession>
<keyword evidence="2" id="KW-0479">Metal-binding</keyword>
<evidence type="ECO:0000256" key="8">
    <source>
        <dbReference type="ARBA" id="ARBA00037948"/>
    </source>
</evidence>
<dbReference type="AlphaFoldDB" id="B4IRX2"/>
<organism evidence="13">
    <name type="scientific">Drosophila persimilis</name>
    <name type="common">Fruit fly</name>
    <dbReference type="NCBI Taxonomy" id="7234"/>
    <lineage>
        <taxon>Eukaryota</taxon>
        <taxon>Metazoa</taxon>
        <taxon>Ecdysozoa</taxon>
        <taxon>Arthropoda</taxon>
        <taxon>Hexapoda</taxon>
        <taxon>Insecta</taxon>
        <taxon>Pterygota</taxon>
        <taxon>Neoptera</taxon>
        <taxon>Endopterygota</taxon>
        <taxon>Diptera</taxon>
        <taxon>Brachycera</taxon>
        <taxon>Muscomorpha</taxon>
        <taxon>Ephydroidea</taxon>
        <taxon>Drosophilidae</taxon>
        <taxon>Drosophila</taxon>
        <taxon>Sophophora</taxon>
    </lineage>
</organism>
<dbReference type="OrthoDB" id="5428132at2759"/>
<dbReference type="SUPFAM" id="SSF57667">
    <property type="entry name" value="beta-beta-alpha zinc fingers"/>
    <property type="match status" value="2"/>
</dbReference>
<dbReference type="SMART" id="SM00355">
    <property type="entry name" value="ZnF_C2H2"/>
    <property type="match status" value="3"/>
</dbReference>
<sequence>MPQQPGQQQPTGSILQLQRQRQVAAACKTRTATRPTRTRTATAGRWTGRRAARRRPRRWPYTYEAFFVSDGRSKRKHVADPAAVVVQDQQKTKYTCSECGKQYATSSNLSRHKQTHRSLDSQSAKKCHTCGKAYVSMPALAMHVLTHKLSHSCGVCGKLFSRPWLLQGHLRSHTGEKPYGCAH</sequence>
<evidence type="ECO:0000256" key="2">
    <source>
        <dbReference type="ARBA" id="ARBA00022723"/>
    </source>
</evidence>
<dbReference type="PROSITE" id="PS00028">
    <property type="entry name" value="ZINC_FINGER_C2H2_1"/>
    <property type="match status" value="3"/>
</dbReference>
<keyword evidence="6" id="KW-0238">DNA-binding</keyword>
<feature type="domain" description="C2H2-type" evidence="11">
    <location>
        <begin position="151"/>
        <end position="178"/>
    </location>
</feature>
<keyword evidence="13" id="KW-1185">Reference proteome</keyword>
<feature type="region of interest" description="Disordered" evidence="10">
    <location>
        <begin position="30"/>
        <end position="53"/>
    </location>
</feature>
<dbReference type="Pfam" id="PF00096">
    <property type="entry name" value="zf-C2H2"/>
    <property type="match status" value="3"/>
</dbReference>
<evidence type="ECO:0000256" key="10">
    <source>
        <dbReference type="SAM" id="MobiDB-lite"/>
    </source>
</evidence>
<dbReference type="OMA" id="CKTRTAT"/>
<evidence type="ECO:0000259" key="11">
    <source>
        <dbReference type="PROSITE" id="PS50157"/>
    </source>
</evidence>
<evidence type="ECO:0000256" key="3">
    <source>
        <dbReference type="ARBA" id="ARBA00022737"/>
    </source>
</evidence>
<name>B4IRX2_DROPE</name>
<dbReference type="EMBL" id="CH696608">
    <property type="protein sequence ID" value="EDW39498.1"/>
    <property type="molecule type" value="Genomic_DNA"/>
</dbReference>
<keyword evidence="4 9" id="KW-0863">Zinc-finger</keyword>
<dbReference type="GO" id="GO:0005634">
    <property type="term" value="C:nucleus"/>
    <property type="evidence" value="ECO:0007669"/>
    <property type="project" value="UniProtKB-SubCell"/>
</dbReference>
<comment type="subcellular location">
    <subcellularLocation>
        <location evidence="1">Nucleus</location>
    </subcellularLocation>
</comment>
<keyword evidence="3" id="KW-0677">Repeat</keyword>
<dbReference type="FunFam" id="3.30.160.60:FF:001484">
    <property type="entry name" value="Uncharacterized protein, isoform B"/>
    <property type="match status" value="1"/>
</dbReference>
<dbReference type="GO" id="GO:0000122">
    <property type="term" value="P:negative regulation of transcription by RNA polymerase II"/>
    <property type="evidence" value="ECO:0007669"/>
    <property type="project" value="EnsemblMetazoa"/>
</dbReference>
<evidence type="ECO:0000256" key="1">
    <source>
        <dbReference type="ARBA" id="ARBA00004123"/>
    </source>
</evidence>